<dbReference type="InterPro" id="IPR011990">
    <property type="entry name" value="TPR-like_helical_dom_sf"/>
</dbReference>
<feature type="region of interest" description="Disordered" evidence="1">
    <location>
        <begin position="1"/>
        <end position="20"/>
    </location>
</feature>
<proteinExistence type="predicted"/>
<dbReference type="Proteomes" id="UP000244855">
    <property type="component" value="Unassembled WGS sequence"/>
</dbReference>
<dbReference type="SUPFAM" id="SSF48452">
    <property type="entry name" value="TPR-like"/>
    <property type="match status" value="1"/>
</dbReference>
<dbReference type="Pfam" id="PF13374">
    <property type="entry name" value="TPR_10"/>
    <property type="match status" value="2"/>
</dbReference>
<reference evidence="2 3" key="1">
    <citation type="journal article" date="2018" name="Sci. Rep.">
        <title>Comparative genomics provides insights into the lifestyle and reveals functional heterogeneity of dark septate endophytic fungi.</title>
        <authorList>
            <person name="Knapp D.G."/>
            <person name="Nemeth J.B."/>
            <person name="Barry K."/>
            <person name="Hainaut M."/>
            <person name="Henrissat B."/>
            <person name="Johnson J."/>
            <person name="Kuo A."/>
            <person name="Lim J.H.P."/>
            <person name="Lipzen A."/>
            <person name="Nolan M."/>
            <person name="Ohm R.A."/>
            <person name="Tamas L."/>
            <person name="Grigoriev I.V."/>
            <person name="Spatafora J.W."/>
            <person name="Nagy L.G."/>
            <person name="Kovacs G.M."/>
        </authorList>
    </citation>
    <scope>NUCLEOTIDE SEQUENCE [LARGE SCALE GENOMIC DNA]</scope>
    <source>
        <strain evidence="2 3">DSE2036</strain>
    </source>
</reference>
<dbReference type="OrthoDB" id="626167at2759"/>
<protein>
    <recommendedName>
        <fullName evidence="4">Kinesin light chain</fullName>
    </recommendedName>
</protein>
<gene>
    <name evidence="2" type="ORF">DM02DRAFT_655681</name>
</gene>
<evidence type="ECO:0008006" key="4">
    <source>
        <dbReference type="Google" id="ProtNLM"/>
    </source>
</evidence>
<organism evidence="2 3">
    <name type="scientific">Periconia macrospinosa</name>
    <dbReference type="NCBI Taxonomy" id="97972"/>
    <lineage>
        <taxon>Eukaryota</taxon>
        <taxon>Fungi</taxon>
        <taxon>Dikarya</taxon>
        <taxon>Ascomycota</taxon>
        <taxon>Pezizomycotina</taxon>
        <taxon>Dothideomycetes</taxon>
        <taxon>Pleosporomycetidae</taxon>
        <taxon>Pleosporales</taxon>
        <taxon>Massarineae</taxon>
        <taxon>Periconiaceae</taxon>
        <taxon>Periconia</taxon>
    </lineage>
</organism>
<evidence type="ECO:0000313" key="3">
    <source>
        <dbReference type="Proteomes" id="UP000244855"/>
    </source>
</evidence>
<dbReference type="EMBL" id="KZ805377">
    <property type="protein sequence ID" value="PVI00233.1"/>
    <property type="molecule type" value="Genomic_DNA"/>
</dbReference>
<sequence>MDEAEAMYQRALQGNEKARGPEHLSTYVPALNTMWGLASLRDRQHRVEDARTWYSKALLGYESAVGSDHPKCRRLRSDLASLGTEQNKVNPTREELSMKMKASEASRVSIKEEGVKSASKRHRLFSKLRWKGG</sequence>
<keyword evidence="3" id="KW-1185">Reference proteome</keyword>
<dbReference type="AlphaFoldDB" id="A0A2V1DPR7"/>
<evidence type="ECO:0000256" key="1">
    <source>
        <dbReference type="SAM" id="MobiDB-lite"/>
    </source>
</evidence>
<accession>A0A2V1DPR7</accession>
<name>A0A2V1DPR7_9PLEO</name>
<dbReference type="Gene3D" id="1.25.40.10">
    <property type="entry name" value="Tetratricopeptide repeat domain"/>
    <property type="match status" value="1"/>
</dbReference>
<dbReference type="STRING" id="97972.A0A2V1DPR7"/>
<evidence type="ECO:0000313" key="2">
    <source>
        <dbReference type="EMBL" id="PVI00233.1"/>
    </source>
</evidence>